<dbReference type="Pfam" id="PF04893">
    <property type="entry name" value="Yip1"/>
    <property type="match status" value="1"/>
</dbReference>
<proteinExistence type="predicted"/>
<sequence length="249" mass="26144">MKTEVVQVEERTQTPGGVFPPGEDVHGVPAENTPPPEPPMGFLDIIYGVFFDPRATFRRLAARPPLGLAVLIFTLVNLAGALMGALVGYRLTLPPGHPSMGMNWLAPAAPLVAAAGLVFQYVKWVVVSALLHLTAGLLGGRGKASGILTVTALAALPALAMIPVDLLLLLLDTRGMPLTMVTAILGLAVFIWGVVLVVLGLMEVYHFTASRALLTVLLPPAIIILSSIILLVLFAAGLSALFPLNGAPW</sequence>
<evidence type="ECO:0000313" key="9">
    <source>
        <dbReference type="Proteomes" id="UP000271256"/>
    </source>
</evidence>
<evidence type="ECO:0000313" key="8">
    <source>
        <dbReference type="EMBL" id="RKO65602.1"/>
    </source>
</evidence>
<gene>
    <name evidence="8" type="ORF">D7024_00545</name>
</gene>
<evidence type="ECO:0000259" key="7">
    <source>
        <dbReference type="Pfam" id="PF04893"/>
    </source>
</evidence>
<dbReference type="RefSeq" id="WP_121450078.1">
    <property type="nucleotide sequence ID" value="NZ_RBWE01000001.1"/>
</dbReference>
<organism evidence="8 9">
    <name type="scientific">Desulfofundulus salinus</name>
    <dbReference type="NCBI Taxonomy" id="2419843"/>
    <lineage>
        <taxon>Bacteria</taxon>
        <taxon>Bacillati</taxon>
        <taxon>Bacillota</taxon>
        <taxon>Clostridia</taxon>
        <taxon>Eubacteriales</taxon>
        <taxon>Peptococcaceae</taxon>
        <taxon>Desulfofundulus</taxon>
    </lineage>
</organism>
<dbReference type="InterPro" id="IPR006977">
    <property type="entry name" value="Yip1_dom"/>
</dbReference>
<comment type="caution">
    <text evidence="8">The sequence shown here is derived from an EMBL/GenBank/DDBJ whole genome shotgun (WGS) entry which is preliminary data.</text>
</comment>
<feature type="transmembrane region" description="Helical" evidence="6">
    <location>
        <begin position="177"/>
        <end position="201"/>
    </location>
</feature>
<keyword evidence="4 6" id="KW-0472">Membrane</keyword>
<feature type="transmembrane region" description="Helical" evidence="6">
    <location>
        <begin position="111"/>
        <end position="135"/>
    </location>
</feature>
<accession>A0A494WU39</accession>
<dbReference type="Proteomes" id="UP000271256">
    <property type="component" value="Unassembled WGS sequence"/>
</dbReference>
<feature type="domain" description="Yip1" evidence="7">
    <location>
        <begin position="48"/>
        <end position="227"/>
    </location>
</feature>
<name>A0A494WU39_9FIRM</name>
<reference evidence="8 9" key="1">
    <citation type="submission" date="2018-10" db="EMBL/GenBank/DDBJ databases">
        <authorList>
            <person name="Grouzdev D.S."/>
            <person name="Krutkina M.S."/>
            <person name="Tourova T.P."/>
            <person name="Nazina T.N."/>
        </authorList>
    </citation>
    <scope>NUCLEOTIDE SEQUENCE [LARGE SCALE GENOMIC DNA]</scope>
    <source>
        <strain evidence="8 9">435</strain>
    </source>
</reference>
<protein>
    <submittedName>
        <fullName evidence="8">YIP1 family protein</fullName>
    </submittedName>
</protein>
<feature type="region of interest" description="Disordered" evidence="5">
    <location>
        <begin position="1"/>
        <end position="32"/>
    </location>
</feature>
<feature type="transmembrane region" description="Helical" evidence="6">
    <location>
        <begin position="213"/>
        <end position="242"/>
    </location>
</feature>
<keyword evidence="3 6" id="KW-1133">Transmembrane helix</keyword>
<dbReference type="AlphaFoldDB" id="A0A494WU39"/>
<dbReference type="GO" id="GO:0016020">
    <property type="term" value="C:membrane"/>
    <property type="evidence" value="ECO:0007669"/>
    <property type="project" value="UniProtKB-SubCell"/>
</dbReference>
<feature type="compositionally biased region" description="Basic and acidic residues" evidence="5">
    <location>
        <begin position="1"/>
        <end position="12"/>
    </location>
</feature>
<comment type="subcellular location">
    <subcellularLocation>
        <location evidence="1">Membrane</location>
        <topology evidence="1">Multi-pass membrane protein</topology>
    </subcellularLocation>
</comment>
<keyword evidence="2 6" id="KW-0812">Transmembrane</keyword>
<dbReference type="OrthoDB" id="1727020at2"/>
<dbReference type="EMBL" id="RBWE01000001">
    <property type="protein sequence ID" value="RKO65602.1"/>
    <property type="molecule type" value="Genomic_DNA"/>
</dbReference>
<feature type="transmembrane region" description="Helical" evidence="6">
    <location>
        <begin position="66"/>
        <end position="91"/>
    </location>
</feature>
<evidence type="ECO:0000256" key="1">
    <source>
        <dbReference type="ARBA" id="ARBA00004141"/>
    </source>
</evidence>
<evidence type="ECO:0000256" key="3">
    <source>
        <dbReference type="ARBA" id="ARBA00022989"/>
    </source>
</evidence>
<evidence type="ECO:0000256" key="5">
    <source>
        <dbReference type="SAM" id="MobiDB-lite"/>
    </source>
</evidence>
<feature type="transmembrane region" description="Helical" evidence="6">
    <location>
        <begin position="147"/>
        <end position="171"/>
    </location>
</feature>
<keyword evidence="9" id="KW-1185">Reference proteome</keyword>
<evidence type="ECO:0000256" key="4">
    <source>
        <dbReference type="ARBA" id="ARBA00023136"/>
    </source>
</evidence>
<evidence type="ECO:0000256" key="6">
    <source>
        <dbReference type="SAM" id="Phobius"/>
    </source>
</evidence>
<evidence type="ECO:0000256" key="2">
    <source>
        <dbReference type="ARBA" id="ARBA00022692"/>
    </source>
</evidence>